<proteinExistence type="predicted"/>
<dbReference type="Gene3D" id="2.40.10.10">
    <property type="entry name" value="Trypsin-like serine proteases"/>
    <property type="match status" value="1"/>
</dbReference>
<evidence type="ECO:0000313" key="1">
    <source>
        <dbReference type="EMBL" id="GAJ03004.1"/>
    </source>
</evidence>
<accession>X1TCP4</accession>
<reference evidence="1" key="1">
    <citation type="journal article" date="2014" name="Front. Microbiol.">
        <title>High frequency of phylogenetically diverse reductive dehalogenase-homologous genes in deep subseafloor sedimentary metagenomes.</title>
        <authorList>
            <person name="Kawai M."/>
            <person name="Futagami T."/>
            <person name="Toyoda A."/>
            <person name="Takaki Y."/>
            <person name="Nishi S."/>
            <person name="Hori S."/>
            <person name="Arai W."/>
            <person name="Tsubouchi T."/>
            <person name="Morono Y."/>
            <person name="Uchiyama I."/>
            <person name="Ito T."/>
            <person name="Fujiyama A."/>
            <person name="Inagaki F."/>
            <person name="Takami H."/>
        </authorList>
    </citation>
    <scope>NUCLEOTIDE SEQUENCE</scope>
    <source>
        <strain evidence="1">Expedition CK06-06</strain>
    </source>
</reference>
<protein>
    <recommendedName>
        <fullName evidence="2">Peptidase S1 domain-containing protein</fullName>
    </recommendedName>
</protein>
<dbReference type="SUPFAM" id="SSF50494">
    <property type="entry name" value="Trypsin-like serine proteases"/>
    <property type="match status" value="1"/>
</dbReference>
<feature type="non-terminal residue" evidence="1">
    <location>
        <position position="1"/>
    </location>
</feature>
<feature type="non-terminal residue" evidence="1">
    <location>
        <position position="240"/>
    </location>
</feature>
<evidence type="ECO:0008006" key="2">
    <source>
        <dbReference type="Google" id="ProtNLM"/>
    </source>
</evidence>
<gene>
    <name evidence="1" type="ORF">S12H4_51685</name>
</gene>
<name>X1TCP4_9ZZZZ</name>
<sequence>RGYIMAGTLGCVVIDNTDGERCILSNNHVLADCDSDTDSRANVGDPIVQPGTLDGGTCTTDVDRIATLKRWIQFNSTGDNLADAAIGDIIHDSDISDEIGCDLGRVQGIRELTEDDIDVLQVQKCGRTTCHTTGTVIDIDVTVNVEYGTGAVYRFIHAIFFTDMSDPGDSGSLILDMDMKAVGLLFAGSDTVTVANPIQTVLGQMNVAFPPPPALHCRIGGPDSRLVYCRIGGPFRRVYC</sequence>
<dbReference type="InterPro" id="IPR009003">
    <property type="entry name" value="Peptidase_S1_PA"/>
</dbReference>
<dbReference type="EMBL" id="BARW01032692">
    <property type="protein sequence ID" value="GAJ03004.1"/>
    <property type="molecule type" value="Genomic_DNA"/>
</dbReference>
<comment type="caution">
    <text evidence="1">The sequence shown here is derived from an EMBL/GenBank/DDBJ whole genome shotgun (WGS) entry which is preliminary data.</text>
</comment>
<dbReference type="InterPro" id="IPR043504">
    <property type="entry name" value="Peptidase_S1_PA_chymotrypsin"/>
</dbReference>
<organism evidence="1">
    <name type="scientific">marine sediment metagenome</name>
    <dbReference type="NCBI Taxonomy" id="412755"/>
    <lineage>
        <taxon>unclassified sequences</taxon>
        <taxon>metagenomes</taxon>
        <taxon>ecological metagenomes</taxon>
    </lineage>
</organism>
<dbReference type="AlphaFoldDB" id="X1TCP4"/>